<evidence type="ECO:0000259" key="2">
    <source>
        <dbReference type="Pfam" id="PF12770"/>
    </source>
</evidence>
<comment type="caution">
    <text evidence="3">The sequence shown here is derived from an EMBL/GenBank/DDBJ whole genome shotgun (WGS) entry which is preliminary data.</text>
</comment>
<evidence type="ECO:0000313" key="4">
    <source>
        <dbReference type="Proteomes" id="UP000243498"/>
    </source>
</evidence>
<name>A0A167FLC3_METRR</name>
<organism evidence="3 4">
    <name type="scientific">Metarhizium rileyi (strain RCEF 4871)</name>
    <name type="common">Nomuraea rileyi</name>
    <dbReference type="NCBI Taxonomy" id="1649241"/>
    <lineage>
        <taxon>Eukaryota</taxon>
        <taxon>Fungi</taxon>
        <taxon>Dikarya</taxon>
        <taxon>Ascomycota</taxon>
        <taxon>Pezizomycotina</taxon>
        <taxon>Sordariomycetes</taxon>
        <taxon>Hypocreomycetidae</taxon>
        <taxon>Hypocreales</taxon>
        <taxon>Clavicipitaceae</taxon>
        <taxon>Metarhizium</taxon>
    </lineage>
</organism>
<feature type="region of interest" description="Disordered" evidence="1">
    <location>
        <begin position="69"/>
        <end position="89"/>
    </location>
</feature>
<dbReference type="InterPro" id="IPR024983">
    <property type="entry name" value="CHAT_dom"/>
</dbReference>
<dbReference type="Proteomes" id="UP000243498">
    <property type="component" value="Unassembled WGS sequence"/>
</dbReference>
<evidence type="ECO:0000256" key="1">
    <source>
        <dbReference type="SAM" id="MobiDB-lite"/>
    </source>
</evidence>
<feature type="region of interest" description="Disordered" evidence="1">
    <location>
        <begin position="733"/>
        <end position="752"/>
    </location>
</feature>
<dbReference type="Pfam" id="PF12770">
    <property type="entry name" value="CHAT"/>
    <property type="match status" value="1"/>
</dbReference>
<feature type="compositionally biased region" description="Basic and acidic residues" evidence="1">
    <location>
        <begin position="733"/>
        <end position="742"/>
    </location>
</feature>
<keyword evidence="4" id="KW-1185">Reference proteome</keyword>
<feature type="domain" description="CHAT" evidence="2">
    <location>
        <begin position="288"/>
        <end position="463"/>
    </location>
</feature>
<accession>A0A167FLC3</accession>
<proteinExistence type="predicted"/>
<dbReference type="AlphaFoldDB" id="A0A167FLC3"/>
<dbReference type="OrthoDB" id="5301473at2759"/>
<evidence type="ECO:0000313" key="3">
    <source>
        <dbReference type="EMBL" id="OAA45439.1"/>
    </source>
</evidence>
<protein>
    <submittedName>
        <fullName evidence="3">TPR repeat-containing protein</fullName>
    </submittedName>
</protein>
<sequence length="752" mass="85875">MPQQMSAGDVFSFPLNSVSGNNGTQGPQDLLVLPNLPEYAVNVRSKRPHTFTNHQAKEMNVIYIRSYPSRPNDLDTESTTTSLNGKGDSATRKRKWTVSIRVNNEAPRLADIEDPFLQVDYKTVFEQYLRSSDRPRWSSQSLIPDQDGLDEIALAEKRIEDYAKDLFDQLDKSTNLFRGGESEAQIYVAEHHESAVVNRAVGGIHCLAWELLESVELQRLPNLRLRVTRVSDFPARRLLPPPRPDDKRLAGIQADPNATFKILLVIARDFSRTGAERDPEPDLAQWPLMNLQKKLRSRLTLEIVRPGSLEELDRHLDIRAKQNVEFNLVHFDLHGRIMRNESGVLVPWLLFARQHKPSNSAEFSIPQTQLAKAEAVAEVLARHQVENVVLNACLSAYNRSGSATNLAHIFLRHGISNVSAMWFYVHWKTVETYVDAFYDRLLVQCLDFHVAAQRAREALRQQPTSFTGRTYQDFFLCVNYARNVHRTDSMLREVSPSPSAKSHESTMTISHTSMKSSRSGIWIKTSSRLGDSLILRDEPIMRLQLHLLELEYKLMTFRIVYASDLDQTGSNLDVTLDKMVNMWLNTNLIDEVHYYKAKDFGKRGIISGGVSISPREKRTRLSNGGPLQRLFPRAVGSLRQTLHIVKEVDSVVDPGMQADELENQRQEGRRFLAQEGLQQFAKRLHEDGRSYMIFVGSQNAQWWRTYLQVLDGEWWLDMPWSFTVHTRCTKETKQSAARDGRRQGTSAELGLG</sequence>
<dbReference type="OMA" id="LEYKLMT"/>
<dbReference type="EMBL" id="AZHC01000008">
    <property type="protein sequence ID" value="OAA45439.1"/>
    <property type="molecule type" value="Genomic_DNA"/>
</dbReference>
<reference evidence="3 4" key="1">
    <citation type="journal article" date="2016" name="Genome Biol. Evol.">
        <title>Divergent and convergent evolution of fungal pathogenicity.</title>
        <authorList>
            <person name="Shang Y."/>
            <person name="Xiao G."/>
            <person name="Zheng P."/>
            <person name="Cen K."/>
            <person name="Zhan S."/>
            <person name="Wang C."/>
        </authorList>
    </citation>
    <scope>NUCLEOTIDE SEQUENCE [LARGE SCALE GENOMIC DNA]</scope>
    <source>
        <strain evidence="3 4">RCEF 4871</strain>
    </source>
</reference>
<dbReference type="STRING" id="1081105.A0A167FLC3"/>
<gene>
    <name evidence="3" type="ORF">NOR_03228</name>
</gene>